<evidence type="ECO:0000256" key="2">
    <source>
        <dbReference type="ARBA" id="ARBA00022642"/>
    </source>
</evidence>
<protein>
    <recommendedName>
        <fullName evidence="6">L-aspartate dehydrogenase</fullName>
        <ecNumber evidence="6">1.4.1.21</ecNumber>
    </recommendedName>
</protein>
<keyword evidence="3 6" id="KW-0521">NADP</keyword>
<dbReference type="InterPro" id="IPR005106">
    <property type="entry name" value="Asp/hSer_DH_NAD-bd"/>
</dbReference>
<evidence type="ECO:0000256" key="5">
    <source>
        <dbReference type="ARBA" id="ARBA00023027"/>
    </source>
</evidence>
<dbReference type="GO" id="GO:0051287">
    <property type="term" value="F:NAD binding"/>
    <property type="evidence" value="ECO:0007669"/>
    <property type="project" value="UniProtKB-UniRule"/>
</dbReference>
<dbReference type="Gene3D" id="3.30.360.10">
    <property type="entry name" value="Dihydrodipicolinate Reductase, domain 2"/>
    <property type="match status" value="1"/>
</dbReference>
<comment type="function">
    <text evidence="6">Specifically catalyzes the NAD or NADP-dependent dehydrogenation of L-aspartate to iminoaspartate.</text>
</comment>
<dbReference type="InterPro" id="IPR002811">
    <property type="entry name" value="Asp_DH"/>
</dbReference>
<dbReference type="EC" id="1.4.1.21" evidence="6"/>
<sequence>MKTLMLIGYGAMANEVISRLPKGIELRWIVAREHHHPDIQQRFQNRVTPLSSPTQVIQQPDLVLECASQQAVKQYAAKILEKGWTLAIISTGALADAQFADTLRHQAHQHQGTLIPLSGAVAGLDGLRCAKEATINQVTYQSRKSPASWRNGPAENYIDLDAVSEPTVFFSGTAREAALKFPANANVAATVALYGIGMDETKVELMVDPITTQNSHRIDVSGDFGHFCIELNGNPLPLNAKTSLLSALSAVEICRRIAEQKAII</sequence>
<evidence type="ECO:0000256" key="6">
    <source>
        <dbReference type="HAMAP-Rule" id="MF_01265"/>
    </source>
</evidence>
<dbReference type="SUPFAM" id="SSF55347">
    <property type="entry name" value="Glyceraldehyde-3-phosphate dehydrogenase-like, C-terminal domain"/>
    <property type="match status" value="1"/>
</dbReference>
<reference evidence="9" key="1">
    <citation type="submission" date="2024-02" db="EMBL/GenBank/DDBJ databases">
        <authorList>
            <consortium name="Clinical and Environmental Microbiology Branch: Whole genome sequencing antimicrobial resistance pathogens in the healthcare setting"/>
        </authorList>
    </citation>
    <scope>NUCLEOTIDE SEQUENCE</scope>
    <source>
        <strain evidence="9">2020GO-00142</strain>
    </source>
</reference>
<evidence type="ECO:0000256" key="3">
    <source>
        <dbReference type="ARBA" id="ARBA00022857"/>
    </source>
</evidence>
<feature type="domain" description="Aspartate dehydrogenase" evidence="7">
    <location>
        <begin position="164"/>
        <end position="251"/>
    </location>
</feature>
<comment type="catalytic activity">
    <reaction evidence="6">
        <text>L-aspartate + NADP(+) + H2O = oxaloacetate + NH4(+) + NADPH + H(+)</text>
        <dbReference type="Rhea" id="RHEA:11784"/>
        <dbReference type="ChEBI" id="CHEBI:15377"/>
        <dbReference type="ChEBI" id="CHEBI:15378"/>
        <dbReference type="ChEBI" id="CHEBI:16452"/>
        <dbReference type="ChEBI" id="CHEBI:28938"/>
        <dbReference type="ChEBI" id="CHEBI:29991"/>
        <dbReference type="ChEBI" id="CHEBI:57783"/>
        <dbReference type="ChEBI" id="CHEBI:58349"/>
        <dbReference type="EC" id="1.4.1.21"/>
    </reaction>
</comment>
<proteinExistence type="inferred from homology"/>
<comment type="caution">
    <text evidence="9">The sequence shown here is derived from an EMBL/GenBank/DDBJ whole genome shotgun (WGS) entry which is preliminary data.</text>
</comment>
<dbReference type="Gene3D" id="3.40.50.720">
    <property type="entry name" value="NAD(P)-binding Rossmann-like Domain"/>
    <property type="match status" value="1"/>
</dbReference>
<dbReference type="InterPro" id="IPR036291">
    <property type="entry name" value="NAD(P)-bd_dom_sf"/>
</dbReference>
<dbReference type="AlphaFoldDB" id="A0AAI9HYV9"/>
<keyword evidence="2 6" id="KW-0662">Pyridine nucleotide biosynthesis</keyword>
<evidence type="ECO:0000259" key="8">
    <source>
        <dbReference type="Pfam" id="PF03447"/>
    </source>
</evidence>
<evidence type="ECO:0000313" key="9">
    <source>
        <dbReference type="EMBL" id="EMP9432410.1"/>
    </source>
</evidence>
<dbReference type="GO" id="GO:0009435">
    <property type="term" value="P:NAD+ biosynthetic process"/>
    <property type="evidence" value="ECO:0007669"/>
    <property type="project" value="UniProtKB-UniRule"/>
</dbReference>
<dbReference type="InterPro" id="IPR020626">
    <property type="entry name" value="Asp_DH_prok"/>
</dbReference>
<comment type="pathway">
    <text evidence="6">Cofactor biosynthesis; NAD(+) biosynthesis; iminoaspartate from L-aspartate (dehydrogenase route): step 1/1.</text>
</comment>
<keyword evidence="4 6" id="KW-0560">Oxidoreductase</keyword>
<comment type="similarity">
    <text evidence="1 6">Belongs to the L-aspartate dehydrogenase family.</text>
</comment>
<dbReference type="InterPro" id="IPR011182">
    <property type="entry name" value="L-Asp_DH"/>
</dbReference>
<feature type="binding site" evidence="6">
    <location>
        <position position="186"/>
    </location>
    <ligand>
        <name>NAD(+)</name>
        <dbReference type="ChEBI" id="CHEBI:57540"/>
    </ligand>
</feature>
<dbReference type="Pfam" id="PF03447">
    <property type="entry name" value="NAD_binding_3"/>
    <property type="match status" value="1"/>
</dbReference>
<comment type="catalytic activity">
    <reaction evidence="6">
        <text>L-aspartate + NAD(+) + H2O = oxaloacetate + NH4(+) + NADH + H(+)</text>
        <dbReference type="Rhea" id="RHEA:11788"/>
        <dbReference type="ChEBI" id="CHEBI:15377"/>
        <dbReference type="ChEBI" id="CHEBI:15378"/>
        <dbReference type="ChEBI" id="CHEBI:16452"/>
        <dbReference type="ChEBI" id="CHEBI:28938"/>
        <dbReference type="ChEBI" id="CHEBI:29991"/>
        <dbReference type="ChEBI" id="CHEBI:57540"/>
        <dbReference type="ChEBI" id="CHEBI:57945"/>
        <dbReference type="EC" id="1.4.1.21"/>
    </reaction>
</comment>
<dbReference type="PANTHER" id="PTHR31873:SF6">
    <property type="entry name" value="ASPARTATE DEHYDROGENASE DOMAIN-CONTAINING PROTEIN"/>
    <property type="match status" value="1"/>
</dbReference>
<dbReference type="GO" id="GO:0050661">
    <property type="term" value="F:NADP binding"/>
    <property type="evidence" value="ECO:0007669"/>
    <property type="project" value="UniProtKB-UniRule"/>
</dbReference>
<feature type="active site" evidence="6">
    <location>
        <position position="216"/>
    </location>
</feature>
<comment type="miscellaneous">
    <text evidence="6">The iminoaspartate product is unstable in aqueous solution and can decompose to oxaloacetate and ammonia.</text>
</comment>
<evidence type="ECO:0000256" key="1">
    <source>
        <dbReference type="ARBA" id="ARBA00008331"/>
    </source>
</evidence>
<evidence type="ECO:0000259" key="7">
    <source>
        <dbReference type="Pfam" id="PF01958"/>
    </source>
</evidence>
<dbReference type="PIRSF" id="PIRSF005227">
    <property type="entry name" value="Asp_dh_NAD_syn"/>
    <property type="match status" value="1"/>
</dbReference>
<dbReference type="PANTHER" id="PTHR31873">
    <property type="entry name" value="L-ASPARTATE DEHYDROGENASE-RELATED"/>
    <property type="match status" value="1"/>
</dbReference>
<dbReference type="RefSeq" id="WP_247047564.1">
    <property type="nucleotide sequence ID" value="NZ_JALLDV010000116.1"/>
</dbReference>
<keyword evidence="5 6" id="KW-0520">NAD</keyword>
<evidence type="ECO:0000256" key="4">
    <source>
        <dbReference type="ARBA" id="ARBA00023002"/>
    </source>
</evidence>
<organism evidence="9">
    <name type="scientific">Providencia stuartii</name>
    <dbReference type="NCBI Taxonomy" id="588"/>
    <lineage>
        <taxon>Bacteria</taxon>
        <taxon>Pseudomonadati</taxon>
        <taxon>Pseudomonadota</taxon>
        <taxon>Gammaproteobacteria</taxon>
        <taxon>Enterobacterales</taxon>
        <taxon>Morganellaceae</taxon>
        <taxon>Providencia</taxon>
    </lineage>
</organism>
<feature type="binding site" evidence="6">
    <location>
        <position position="120"/>
    </location>
    <ligand>
        <name>NAD(+)</name>
        <dbReference type="ChEBI" id="CHEBI:57540"/>
    </ligand>
</feature>
<dbReference type="GO" id="GO:0033735">
    <property type="term" value="F:aspartate dehydrogenase [NAD(P)+] activity"/>
    <property type="evidence" value="ECO:0007669"/>
    <property type="project" value="UniProtKB-EC"/>
</dbReference>
<dbReference type="HAMAP" id="MF_01265">
    <property type="entry name" value="NadX"/>
    <property type="match status" value="1"/>
</dbReference>
<dbReference type="Pfam" id="PF01958">
    <property type="entry name" value="Asp_DH_C"/>
    <property type="match status" value="1"/>
</dbReference>
<dbReference type="SUPFAM" id="SSF51735">
    <property type="entry name" value="NAD(P)-binding Rossmann-fold domains"/>
    <property type="match status" value="1"/>
</dbReference>
<dbReference type="GO" id="GO:0016639">
    <property type="term" value="F:oxidoreductase activity, acting on the CH-NH2 group of donors, NAD or NADP as acceptor"/>
    <property type="evidence" value="ECO:0007669"/>
    <property type="project" value="UniProtKB-UniRule"/>
</dbReference>
<dbReference type="EMBL" id="AAZDVE040000008">
    <property type="protein sequence ID" value="EMP9432410.1"/>
    <property type="molecule type" value="Genomic_DNA"/>
</dbReference>
<gene>
    <name evidence="6" type="primary">nadX</name>
    <name evidence="9" type="ORF">JRA39_001441</name>
</gene>
<feature type="domain" description="Aspartate/homoserine dehydrogenase NAD-binding" evidence="8">
    <location>
        <begin position="8"/>
        <end position="113"/>
    </location>
</feature>
<name>A0AAI9HYV9_PROST</name>
<dbReference type="NCBIfam" id="NF009828">
    <property type="entry name" value="PRK13303.1-3"/>
    <property type="match status" value="1"/>
</dbReference>
<accession>A0AAI9HYV9</accession>